<dbReference type="PANTHER" id="PTHR16148:SF15">
    <property type="entry name" value="NF-KAPPA-B-REPRESSING FACTOR"/>
    <property type="match status" value="1"/>
</dbReference>
<evidence type="ECO:0000256" key="11">
    <source>
        <dbReference type="ARBA" id="ARBA00062272"/>
    </source>
</evidence>
<dbReference type="InterPro" id="IPR000467">
    <property type="entry name" value="G_patch_dom"/>
</dbReference>
<keyword evidence="3" id="KW-1017">Isopeptide bond</keyword>
<keyword evidence="9" id="KW-0539">Nucleus</keyword>
<dbReference type="AlphaFoldDB" id="A0A8C3M217"/>
<evidence type="ECO:0000256" key="10">
    <source>
        <dbReference type="ARBA" id="ARBA00055813"/>
    </source>
</evidence>
<comment type="function">
    <text evidence="10">Enhances the ATPase activity of DHX15 by acting like a brace that tethers mobile sections of DHX15 together, stabilizing a functional conformation with high RNA affinity of DHX15. Involved in the constitutive silencing of the interferon beta promoter, independently of the virus-induced signals, and in the inhibition of the basal and cytokine-induced iNOS promoter activity. Also involved in the regulation of IL-8 transcription. May also act as a DNA-binding transcription regulator: interacts with a specific negative regulatory element (NRE) 5'-AATTCCTCTGA-3' to mediate transcriptional repression of certain NK-kappa-B responsive genes.</text>
</comment>
<dbReference type="InterPro" id="IPR058828">
    <property type="entry name" value="DSRM_CARF/NKRF"/>
</dbReference>
<evidence type="ECO:0000256" key="5">
    <source>
        <dbReference type="ARBA" id="ARBA00022843"/>
    </source>
</evidence>
<dbReference type="Pfam" id="PF01424">
    <property type="entry name" value="R3H"/>
    <property type="match status" value="1"/>
</dbReference>
<comment type="subunit">
    <text evidence="11">Interacts with NF-kappa-B. Interacts with XRN2. Interacts (via G-patch domain) with DHX15; promoting the RNA helicase activity of DHX15.</text>
</comment>
<organism evidence="16 17">
    <name type="scientific">Chrysolophus pictus</name>
    <name type="common">Golden pheasant</name>
    <name type="synonym">Phasianus pictus</name>
    <dbReference type="NCBI Taxonomy" id="9089"/>
    <lineage>
        <taxon>Eukaryota</taxon>
        <taxon>Metazoa</taxon>
        <taxon>Chordata</taxon>
        <taxon>Craniata</taxon>
        <taxon>Vertebrata</taxon>
        <taxon>Euteleostomi</taxon>
        <taxon>Archelosauria</taxon>
        <taxon>Archosauria</taxon>
        <taxon>Dinosauria</taxon>
        <taxon>Saurischia</taxon>
        <taxon>Theropoda</taxon>
        <taxon>Coelurosauria</taxon>
        <taxon>Aves</taxon>
        <taxon>Neognathae</taxon>
        <taxon>Galloanserae</taxon>
        <taxon>Galliformes</taxon>
        <taxon>Phasianidae</taxon>
        <taxon>Phasianinae</taxon>
        <taxon>Chrysolophus</taxon>
    </lineage>
</organism>
<evidence type="ECO:0000256" key="9">
    <source>
        <dbReference type="ARBA" id="ARBA00023242"/>
    </source>
</evidence>
<dbReference type="FunFam" id="3.30.160.20:FF:000034">
    <property type="entry name" value="NFKB repressing factor"/>
    <property type="match status" value="1"/>
</dbReference>
<evidence type="ECO:0000256" key="12">
    <source>
        <dbReference type="ARBA" id="ARBA00068533"/>
    </source>
</evidence>
<feature type="compositionally biased region" description="Polar residues" evidence="13">
    <location>
        <begin position="81"/>
        <end position="96"/>
    </location>
</feature>
<evidence type="ECO:0000259" key="15">
    <source>
        <dbReference type="PROSITE" id="PS51061"/>
    </source>
</evidence>
<keyword evidence="7" id="KW-0238">DNA-binding</keyword>
<dbReference type="PROSITE" id="PS51061">
    <property type="entry name" value="R3H"/>
    <property type="match status" value="1"/>
</dbReference>
<sequence>MEKVLKMAEGIDIGEMQTFELVPSRKLKRQRSPPDSPERKEIPEPPKKVVPRFRVRPRFEPIHFVSSAEKDDKKEDSLDSQTQEMHQEANTDSVTQPAENCIDSHFENAQRVDPQISSSAGFGFASQAATPNKAVNSTDVATSGMLQVSVPPSAVQSVSETFPPSAIMLKQSFIEKLSAAVWKNLANPDANIGTDKINYTYLLTRSIQACKTNPEYIYVPLKEIAPADLPKSKKLLTDGFACEVRCQNVYLTTGYAGSKNGSRDRATELAVKLLQKSVEVRVVQRKFRHTYHEDLVVCQAGVSCPDFPPALKPHEEFVVANRDCVPAQPGAESAKGSTNTSKHWTSFVLTENASDAIGILNNSASYNKMSVEYKYDYMPNRMWRCRVFLQDHCLAEGYGTKKTSKHAAADEALKILQKTQSNLTAIKMTQVQKVGRSSQGSGRKKDLKDLVVYENSDNPVCTLNDTAQFNKMTVEYVFERMTGMRWKCKVLLENEFIAEAVGVKKSVKHEAAEEAVKILKKTQPTVVNNLKKGTIEDVISRNEIRGRSAEDALKQKIKEDNIGNQILRKMGWTGGGLGKDGEGIREPISVKEQFKREGLGLDVERVNKIAKRDIEQIIRNYAHSDSHVDLTFSTELTNDERKQIHQIAQKYGLKSKSHGQGHDRYLVVSRKRRKEDLLDQLKQEGHVGHYELIMPQAN</sequence>
<keyword evidence="2" id="KW-0678">Repressor</keyword>
<dbReference type="FunFam" id="3.30.1370.50:FF:000004">
    <property type="entry name" value="NFKB repressing factor"/>
    <property type="match status" value="1"/>
</dbReference>
<evidence type="ECO:0000313" key="16">
    <source>
        <dbReference type="Ensembl" id="ENSCPIP00010017541.1"/>
    </source>
</evidence>
<dbReference type="Proteomes" id="UP000694543">
    <property type="component" value="Unplaced"/>
</dbReference>
<dbReference type="InterPro" id="IPR001374">
    <property type="entry name" value="R3H_dom"/>
</dbReference>
<name>A0A8C3M217_CHRPC</name>
<evidence type="ECO:0000256" key="7">
    <source>
        <dbReference type="ARBA" id="ARBA00023125"/>
    </source>
</evidence>
<dbReference type="SMART" id="SM00443">
    <property type="entry name" value="G_patch"/>
    <property type="match status" value="1"/>
</dbReference>
<dbReference type="Pfam" id="PF00035">
    <property type="entry name" value="dsrm"/>
    <property type="match status" value="1"/>
</dbReference>
<reference evidence="16" key="2">
    <citation type="submission" date="2025-09" db="UniProtKB">
        <authorList>
            <consortium name="Ensembl"/>
        </authorList>
    </citation>
    <scope>IDENTIFICATION</scope>
</reference>
<dbReference type="GO" id="GO:0005654">
    <property type="term" value="C:nucleoplasm"/>
    <property type="evidence" value="ECO:0007669"/>
    <property type="project" value="TreeGrafter"/>
</dbReference>
<comment type="subcellular location">
    <subcellularLocation>
        <location evidence="1">Nucleus</location>
        <location evidence="1">Nucleolus</location>
    </subcellularLocation>
</comment>
<evidence type="ECO:0000256" key="3">
    <source>
        <dbReference type="ARBA" id="ARBA00022499"/>
    </source>
</evidence>
<feature type="domain" description="G-patch" evidence="14">
    <location>
        <begin position="559"/>
        <end position="604"/>
    </location>
</feature>
<dbReference type="CDD" id="cd02640">
    <property type="entry name" value="R3H_NRF"/>
    <property type="match status" value="1"/>
</dbReference>
<dbReference type="SMART" id="SM00358">
    <property type="entry name" value="DSRM"/>
    <property type="match status" value="2"/>
</dbReference>
<dbReference type="SUPFAM" id="SSF54768">
    <property type="entry name" value="dsRNA-binding domain-like"/>
    <property type="match status" value="2"/>
</dbReference>
<evidence type="ECO:0000256" key="2">
    <source>
        <dbReference type="ARBA" id="ARBA00022491"/>
    </source>
</evidence>
<feature type="domain" description="R3H" evidence="15">
    <location>
        <begin position="608"/>
        <end position="672"/>
    </location>
</feature>
<dbReference type="PROSITE" id="PS50174">
    <property type="entry name" value="G_PATCH"/>
    <property type="match status" value="1"/>
</dbReference>
<keyword evidence="4" id="KW-0597">Phosphoprotein</keyword>
<dbReference type="FunFam" id="3.30.160.20:FF:000030">
    <property type="entry name" value="NFKB repressing factor"/>
    <property type="match status" value="1"/>
</dbReference>
<feature type="compositionally biased region" description="Basic and acidic residues" evidence="13">
    <location>
        <begin position="68"/>
        <end position="77"/>
    </location>
</feature>
<evidence type="ECO:0000256" key="8">
    <source>
        <dbReference type="ARBA" id="ARBA00023163"/>
    </source>
</evidence>
<keyword evidence="6" id="KW-0805">Transcription regulation</keyword>
<protein>
    <recommendedName>
        <fullName evidence="12">NF-kappa-B-repressing factor</fullName>
    </recommendedName>
</protein>
<feature type="compositionally biased region" description="Basic and acidic residues" evidence="13">
    <location>
        <begin position="36"/>
        <end position="47"/>
    </location>
</feature>
<keyword evidence="5" id="KW-0832">Ubl conjugation</keyword>
<evidence type="ECO:0000256" key="4">
    <source>
        <dbReference type="ARBA" id="ARBA00022553"/>
    </source>
</evidence>
<evidence type="ECO:0000259" key="14">
    <source>
        <dbReference type="PROSITE" id="PS50174"/>
    </source>
</evidence>
<evidence type="ECO:0000256" key="1">
    <source>
        <dbReference type="ARBA" id="ARBA00004604"/>
    </source>
</evidence>
<dbReference type="Pfam" id="PF01585">
    <property type="entry name" value="G-patch"/>
    <property type="match status" value="1"/>
</dbReference>
<proteinExistence type="predicted"/>
<accession>A0A8C3M217</accession>
<keyword evidence="17" id="KW-1185">Reference proteome</keyword>
<dbReference type="GO" id="GO:0005730">
    <property type="term" value="C:nucleolus"/>
    <property type="evidence" value="ECO:0007669"/>
    <property type="project" value="UniProtKB-SubCell"/>
</dbReference>
<reference evidence="16" key="1">
    <citation type="submission" date="2025-08" db="UniProtKB">
        <authorList>
            <consortium name="Ensembl"/>
        </authorList>
    </citation>
    <scope>IDENTIFICATION</scope>
</reference>
<dbReference type="Gene3D" id="3.30.1370.50">
    <property type="entry name" value="R3H-like domain"/>
    <property type="match status" value="1"/>
</dbReference>
<evidence type="ECO:0000256" key="13">
    <source>
        <dbReference type="SAM" id="MobiDB-lite"/>
    </source>
</evidence>
<keyword evidence="8" id="KW-0804">Transcription</keyword>
<dbReference type="InterPro" id="IPR034071">
    <property type="entry name" value="R3H_NRF"/>
</dbReference>
<dbReference type="Pfam" id="PF26535">
    <property type="entry name" value="DSRM_CARF"/>
    <property type="match status" value="1"/>
</dbReference>
<evidence type="ECO:0000256" key="6">
    <source>
        <dbReference type="ARBA" id="ARBA00023015"/>
    </source>
</evidence>
<dbReference type="GO" id="GO:0003677">
    <property type="term" value="F:DNA binding"/>
    <property type="evidence" value="ECO:0007669"/>
    <property type="project" value="UniProtKB-KW"/>
</dbReference>
<feature type="region of interest" description="Disordered" evidence="13">
    <location>
        <begin position="22"/>
        <end position="96"/>
    </location>
</feature>
<dbReference type="InterPro" id="IPR036867">
    <property type="entry name" value="R3H_dom_sf"/>
</dbReference>
<dbReference type="Ensembl" id="ENSCPIT00010020870.1">
    <property type="protein sequence ID" value="ENSCPIP00010017541.1"/>
    <property type="gene ID" value="ENSCPIG00010014001.1"/>
</dbReference>
<evidence type="ECO:0000313" key="17">
    <source>
        <dbReference type="Proteomes" id="UP000694543"/>
    </source>
</evidence>
<dbReference type="PANTHER" id="PTHR16148">
    <property type="entry name" value="NF-KAPPA-B-REPRESSING FACTOR-RELATED"/>
    <property type="match status" value="1"/>
</dbReference>
<dbReference type="SMART" id="SM00393">
    <property type="entry name" value="R3H"/>
    <property type="match status" value="1"/>
</dbReference>
<dbReference type="SUPFAM" id="SSF82708">
    <property type="entry name" value="R3H domain"/>
    <property type="match status" value="1"/>
</dbReference>
<dbReference type="Gene3D" id="3.30.160.20">
    <property type="match status" value="2"/>
</dbReference>
<dbReference type="InterPro" id="IPR014720">
    <property type="entry name" value="dsRBD_dom"/>
</dbReference>